<evidence type="ECO:0000256" key="5">
    <source>
        <dbReference type="SAM" id="Coils"/>
    </source>
</evidence>
<evidence type="ECO:0000256" key="3">
    <source>
        <dbReference type="ARBA" id="ARBA00022989"/>
    </source>
</evidence>
<feature type="region of interest" description="Disordered" evidence="6">
    <location>
        <begin position="1"/>
        <end position="37"/>
    </location>
</feature>
<dbReference type="AlphaFoldDB" id="A0A835Y0R2"/>
<evidence type="ECO:0000313" key="8">
    <source>
        <dbReference type="EMBL" id="KAG2493184.1"/>
    </source>
</evidence>
<gene>
    <name evidence="8" type="ORF">HYH03_008604</name>
</gene>
<evidence type="ECO:0000313" key="9">
    <source>
        <dbReference type="Proteomes" id="UP000612055"/>
    </source>
</evidence>
<protein>
    <submittedName>
        <fullName evidence="8">Uncharacterized protein</fullName>
    </submittedName>
</protein>
<keyword evidence="3 7" id="KW-1133">Transmembrane helix</keyword>
<name>A0A835Y0R2_9CHLO</name>
<evidence type="ECO:0000256" key="7">
    <source>
        <dbReference type="SAM" id="Phobius"/>
    </source>
</evidence>
<organism evidence="8 9">
    <name type="scientific">Edaphochlamys debaryana</name>
    <dbReference type="NCBI Taxonomy" id="47281"/>
    <lineage>
        <taxon>Eukaryota</taxon>
        <taxon>Viridiplantae</taxon>
        <taxon>Chlorophyta</taxon>
        <taxon>core chlorophytes</taxon>
        <taxon>Chlorophyceae</taxon>
        <taxon>CS clade</taxon>
        <taxon>Chlamydomonadales</taxon>
        <taxon>Chlamydomonadales incertae sedis</taxon>
        <taxon>Edaphochlamys</taxon>
    </lineage>
</organism>
<feature type="transmembrane region" description="Helical" evidence="7">
    <location>
        <begin position="45"/>
        <end position="65"/>
    </location>
</feature>
<keyword evidence="5" id="KW-0175">Coiled coil</keyword>
<dbReference type="GO" id="GO:0016020">
    <property type="term" value="C:membrane"/>
    <property type="evidence" value="ECO:0007669"/>
    <property type="project" value="UniProtKB-SubCell"/>
</dbReference>
<dbReference type="EMBL" id="JAEHOE010000039">
    <property type="protein sequence ID" value="KAG2493184.1"/>
    <property type="molecule type" value="Genomic_DNA"/>
</dbReference>
<dbReference type="Pfam" id="PF07946">
    <property type="entry name" value="CCDC47"/>
    <property type="match status" value="1"/>
</dbReference>
<feature type="coiled-coil region" evidence="5">
    <location>
        <begin position="305"/>
        <end position="355"/>
    </location>
</feature>
<dbReference type="Proteomes" id="UP000612055">
    <property type="component" value="Unassembled WGS sequence"/>
</dbReference>
<evidence type="ECO:0000256" key="6">
    <source>
        <dbReference type="SAM" id="MobiDB-lite"/>
    </source>
</evidence>
<dbReference type="PANTHER" id="PTHR12883">
    <property type="entry name" value="ADIPOCYTE-SPECIFIC PROTEIN 4-RELATED"/>
    <property type="match status" value="1"/>
</dbReference>
<evidence type="ECO:0000256" key="1">
    <source>
        <dbReference type="ARBA" id="ARBA00004167"/>
    </source>
</evidence>
<dbReference type="OrthoDB" id="10039147at2759"/>
<dbReference type="PANTHER" id="PTHR12883:SF0">
    <property type="entry name" value="PAT COMPLEX SUBUNIT CCDC47"/>
    <property type="match status" value="1"/>
</dbReference>
<dbReference type="GO" id="GO:0005509">
    <property type="term" value="F:calcium ion binding"/>
    <property type="evidence" value="ECO:0007669"/>
    <property type="project" value="InterPro"/>
</dbReference>
<evidence type="ECO:0000256" key="2">
    <source>
        <dbReference type="ARBA" id="ARBA00022692"/>
    </source>
</evidence>
<keyword evidence="2 7" id="KW-0812">Transmembrane</keyword>
<keyword evidence="9" id="KW-1185">Reference proteome</keyword>
<comment type="caution">
    <text evidence="8">The sequence shown here is derived from an EMBL/GenBank/DDBJ whole genome shotgun (WGS) entry which is preliminary data.</text>
</comment>
<sequence length="376" mass="40973">MGDQCYAPDTAGQTPQTQAKPKAVVNPPAPKRRSILQPPARPTNYYLEVAAVLLLAFYAGVAWWGTSVNDAIATRFAREYCMRDDSFFGRQFALCGAGDPTGPSGARAALVRESSSMFKFYASGRRYCGSLTATVTLRPRPDPLAWVLGLFMPTEDLVEVDVAMSEGAMQPLVLAAGTPRQIKALSGRADVSNYAKLLKGEVVPGWPAGKVQVYAENAALFQDLFTDPRVNAVFTQPAHAGTLRLFRSLLLTSEAEGSNKRLLRFVFALPPADDLKALEPLLTLVTNLIDVVGLHRLSPEAKKKATDARARAEAASAAADEAKQKRIEALAKRKMEKALEEKERISRLAPEARRKAEEKLAAKAAKKSMKVKMVRM</sequence>
<keyword evidence="4 7" id="KW-0472">Membrane</keyword>
<dbReference type="GO" id="GO:0032469">
    <property type="term" value="P:endoplasmic reticulum calcium ion homeostasis"/>
    <property type="evidence" value="ECO:0007669"/>
    <property type="project" value="InterPro"/>
</dbReference>
<dbReference type="InterPro" id="IPR012879">
    <property type="entry name" value="CCDC47"/>
</dbReference>
<evidence type="ECO:0000256" key="4">
    <source>
        <dbReference type="ARBA" id="ARBA00023136"/>
    </source>
</evidence>
<proteinExistence type="predicted"/>
<dbReference type="GO" id="GO:0005783">
    <property type="term" value="C:endoplasmic reticulum"/>
    <property type="evidence" value="ECO:0007669"/>
    <property type="project" value="InterPro"/>
</dbReference>
<accession>A0A835Y0R2</accession>
<reference evidence="8" key="1">
    <citation type="journal article" date="2020" name="bioRxiv">
        <title>Comparative genomics of Chlamydomonas.</title>
        <authorList>
            <person name="Craig R.J."/>
            <person name="Hasan A.R."/>
            <person name="Ness R.W."/>
            <person name="Keightley P.D."/>
        </authorList>
    </citation>
    <scope>NUCLEOTIDE SEQUENCE</scope>
    <source>
        <strain evidence="8">CCAP 11/70</strain>
    </source>
</reference>
<comment type="subcellular location">
    <subcellularLocation>
        <location evidence="1">Membrane</location>
        <topology evidence="1">Single-pass membrane protein</topology>
    </subcellularLocation>
</comment>